<keyword evidence="1" id="KW-0811">Translocation</keyword>
<feature type="domain" description="FCP1 homology" evidence="2">
    <location>
        <begin position="354"/>
        <end position="540"/>
    </location>
</feature>
<dbReference type="AlphaFoldDB" id="A0AAJ6XMW1"/>
<keyword evidence="3" id="KW-1185">Reference proteome</keyword>
<dbReference type="GeneID" id="105125581"/>
<protein>
    <recommendedName>
        <fullName evidence="1">Mitochondrial import inner membrane translocase subunit TIM50</fullName>
    </recommendedName>
</protein>
<name>A0AAJ6XMW1_POPEU</name>
<sequence length="591" mass="67138">MYTPSNPARSTHYNIILILISFLYIIKTHHIKVKMAEGKSTDSSLKLKSVINYDDSKDNEEDKGDLPDDLSLEKLSLKVPKKKLLILCLGGLLCHRVCFKRGSGNVQTNRRPDTVYGSFKVYKRPFCDDFVTFCFERFEVGIWSSAREWYMNDALDGVMRGFRSKLLFAWDQDRCTDSGFKTLENKKKPIFLKEFNQLSALSWCKGQDTSLNTLLIDNDPYKSLLNPPYTAIFPDEYTVDCVNDSALGPEGDLRVYLEGLADAKDVPSYVKDHPFGKPAITPLHPDWDFYSKIVRRRSKEPIVTYRSSRAQTLKFLTHHTIKMAGNRDDLNYHDEDGDGLNGDGIELEKLSLGPDGSKKLLVLDLAGVLCERVFHKNKANIPDNRTPDAASGSFFVYKRPFCEEFVRFCLERFEVGIWSSAKRTNLETAVDCVIGEIKGRLLFVWDQDDCTNSGFSTKENKNKPIFFKELKKLWDNKSSNLPWRRGQYSSSNTLLIDDKPYKALLNPPCTAIFPTEYKPDQLDDATLGPNGELRLYLDGLARAADVPAYVKEHPFGQSAITAIHPDWDFYSNIIDNSMGKESSASGKVTDR</sequence>
<dbReference type="SUPFAM" id="SSF56784">
    <property type="entry name" value="HAD-like"/>
    <property type="match status" value="2"/>
</dbReference>
<dbReference type="Proteomes" id="UP000694918">
    <property type="component" value="Unplaced"/>
</dbReference>
<comment type="subunit">
    <text evidence="1">Component of the TIM23 complex.</text>
</comment>
<comment type="subcellular location">
    <subcellularLocation>
        <location evidence="1">Mitochondrion inner membrane</location>
        <topology evidence="1">Single-pass membrane protein</topology>
    </subcellularLocation>
</comment>
<dbReference type="GO" id="GO:0015031">
    <property type="term" value="P:protein transport"/>
    <property type="evidence" value="ECO:0007669"/>
    <property type="project" value="UniProtKB-KW"/>
</dbReference>
<evidence type="ECO:0000313" key="4">
    <source>
        <dbReference type="RefSeq" id="XP_011024399.1"/>
    </source>
</evidence>
<keyword evidence="1" id="KW-0496">Mitochondrion</keyword>
<comment type="similarity">
    <text evidence="1">Belongs to the TIM50 family.</text>
</comment>
<gene>
    <name evidence="4" type="primary">LOC105125581</name>
</gene>
<keyword evidence="1" id="KW-0812">Transmembrane</keyword>
<dbReference type="KEGG" id="peu:105125581"/>
<dbReference type="RefSeq" id="XP_011024399.1">
    <property type="nucleotide sequence ID" value="XM_011026097.1"/>
</dbReference>
<dbReference type="Pfam" id="PF03031">
    <property type="entry name" value="NIF"/>
    <property type="match status" value="2"/>
</dbReference>
<keyword evidence="1" id="KW-0813">Transport</keyword>
<evidence type="ECO:0000313" key="3">
    <source>
        <dbReference type="Proteomes" id="UP000694918"/>
    </source>
</evidence>
<dbReference type="InterPro" id="IPR023214">
    <property type="entry name" value="HAD_sf"/>
</dbReference>
<dbReference type="PANTHER" id="PTHR12210">
    <property type="entry name" value="DULLARD PROTEIN PHOSPHATASE"/>
    <property type="match status" value="1"/>
</dbReference>
<keyword evidence="1" id="KW-0472">Membrane</keyword>
<dbReference type="FunFam" id="3.40.50.1000:FF:000339">
    <property type="entry name" value="Haloacid dehalogenase-like hydrolase (HAD) superfamily protein"/>
    <property type="match status" value="1"/>
</dbReference>
<reference evidence="4" key="1">
    <citation type="submission" date="2025-08" db="UniProtKB">
        <authorList>
            <consortium name="RefSeq"/>
        </authorList>
    </citation>
    <scope>IDENTIFICATION</scope>
</reference>
<evidence type="ECO:0000259" key="2">
    <source>
        <dbReference type="PROSITE" id="PS50969"/>
    </source>
</evidence>
<dbReference type="InterPro" id="IPR050365">
    <property type="entry name" value="TIM50"/>
</dbReference>
<feature type="domain" description="FCP1 homology" evidence="2">
    <location>
        <begin position="78"/>
        <end position="260"/>
    </location>
</feature>
<keyword evidence="1" id="KW-1133">Transmembrane helix</keyword>
<organism evidence="3 4">
    <name type="scientific">Populus euphratica</name>
    <name type="common">Euphrates poplar</name>
    <dbReference type="NCBI Taxonomy" id="75702"/>
    <lineage>
        <taxon>Eukaryota</taxon>
        <taxon>Viridiplantae</taxon>
        <taxon>Streptophyta</taxon>
        <taxon>Embryophyta</taxon>
        <taxon>Tracheophyta</taxon>
        <taxon>Spermatophyta</taxon>
        <taxon>Magnoliopsida</taxon>
        <taxon>eudicotyledons</taxon>
        <taxon>Gunneridae</taxon>
        <taxon>Pentapetalae</taxon>
        <taxon>rosids</taxon>
        <taxon>fabids</taxon>
        <taxon>Malpighiales</taxon>
        <taxon>Salicaceae</taxon>
        <taxon>Saliceae</taxon>
        <taxon>Populus</taxon>
    </lineage>
</organism>
<dbReference type="GO" id="GO:0005744">
    <property type="term" value="C:TIM23 mitochondrial import inner membrane translocase complex"/>
    <property type="evidence" value="ECO:0007669"/>
    <property type="project" value="UniProtKB-UniRule"/>
</dbReference>
<evidence type="ECO:0000256" key="1">
    <source>
        <dbReference type="RuleBase" id="RU365079"/>
    </source>
</evidence>
<keyword evidence="1" id="KW-0653">Protein transport</keyword>
<dbReference type="PROSITE" id="PS50969">
    <property type="entry name" value="FCP1"/>
    <property type="match status" value="2"/>
</dbReference>
<proteinExistence type="inferred from homology"/>
<accession>A0AAJ6XMW1</accession>
<comment type="function">
    <text evidence="1">Essential component of the TIM23 complex, a complex that mediates the translocation of transit peptide-containing proteins across the mitochondrial inner membrane.</text>
</comment>
<dbReference type="InterPro" id="IPR036412">
    <property type="entry name" value="HAD-like_sf"/>
</dbReference>
<dbReference type="Gene3D" id="3.40.50.1000">
    <property type="entry name" value="HAD superfamily/HAD-like"/>
    <property type="match status" value="2"/>
</dbReference>
<feature type="transmembrane region" description="Helical" evidence="1">
    <location>
        <begin position="12"/>
        <end position="29"/>
    </location>
</feature>
<keyword evidence="1" id="KW-0809">Transit peptide</keyword>
<dbReference type="InterPro" id="IPR004274">
    <property type="entry name" value="FCP1_dom"/>
</dbReference>
<dbReference type="SMART" id="SM00577">
    <property type="entry name" value="CPDc"/>
    <property type="match status" value="2"/>
</dbReference>